<evidence type="ECO:0000256" key="1">
    <source>
        <dbReference type="ARBA" id="ARBA00022849"/>
    </source>
</evidence>
<dbReference type="InterPro" id="IPR023485">
    <property type="entry name" value="Ptyr_pPase"/>
</dbReference>
<dbReference type="CTD" id="6752982"/>
<evidence type="ECO:0000313" key="3">
    <source>
        <dbReference type="EMBL" id="EDV25276.1"/>
    </source>
</evidence>
<dbReference type="Gene3D" id="3.40.50.2300">
    <property type="match status" value="1"/>
</dbReference>
<accession>B3RU39</accession>
<dbReference type="AlphaFoldDB" id="B3RU39"/>
<dbReference type="GeneID" id="6752982"/>
<dbReference type="eggNOG" id="ENOG502SAW9">
    <property type="taxonomic scope" value="Eukaryota"/>
</dbReference>
<protein>
    <recommendedName>
        <fullName evidence="2">Phosphotyrosine protein phosphatase I domain-containing protein</fullName>
    </recommendedName>
</protein>
<sequence length="140" mass="15249">MSAKRSVLVLCTGNSARSQMGEGLINARLEGFEAYSAGTRPAPQVNPNAIAALADIGIDISSNRPKSVDEFKDRRFDFVITVCGSADANCPAWIGKVGKRCHIGFEDPSHTQGTPNEILDAFKKTRDMIEDQVFAYLRSQ</sequence>
<dbReference type="SUPFAM" id="SSF52788">
    <property type="entry name" value="Phosphotyrosine protein phosphatases I"/>
    <property type="match status" value="1"/>
</dbReference>
<dbReference type="Pfam" id="PF01451">
    <property type="entry name" value="LMWPc"/>
    <property type="match status" value="1"/>
</dbReference>
<dbReference type="PANTHER" id="PTHR43428">
    <property type="entry name" value="ARSENATE REDUCTASE"/>
    <property type="match status" value="1"/>
</dbReference>
<evidence type="ECO:0000313" key="4">
    <source>
        <dbReference type="Proteomes" id="UP000009022"/>
    </source>
</evidence>
<dbReference type="InterPro" id="IPR036196">
    <property type="entry name" value="Ptyr_pPase_sf"/>
</dbReference>
<dbReference type="STRING" id="10228.B3RU39"/>
<dbReference type="EMBL" id="DS985244">
    <property type="protein sequence ID" value="EDV25276.1"/>
    <property type="molecule type" value="Genomic_DNA"/>
</dbReference>
<dbReference type="OMA" id="VITVCDH"/>
<reference evidence="3 4" key="1">
    <citation type="journal article" date="2008" name="Nature">
        <title>The Trichoplax genome and the nature of placozoans.</title>
        <authorList>
            <person name="Srivastava M."/>
            <person name="Begovic E."/>
            <person name="Chapman J."/>
            <person name="Putnam N.H."/>
            <person name="Hellsten U."/>
            <person name="Kawashima T."/>
            <person name="Kuo A."/>
            <person name="Mitros T."/>
            <person name="Salamov A."/>
            <person name="Carpenter M.L."/>
            <person name="Signorovitch A.Y."/>
            <person name="Moreno M.A."/>
            <person name="Kamm K."/>
            <person name="Grimwood J."/>
            <person name="Schmutz J."/>
            <person name="Shapiro H."/>
            <person name="Grigoriev I.V."/>
            <person name="Buss L.W."/>
            <person name="Schierwater B."/>
            <person name="Dellaporta S.L."/>
            <person name="Rokhsar D.S."/>
        </authorList>
    </citation>
    <scope>NUCLEOTIDE SEQUENCE [LARGE SCALE GENOMIC DNA]</scope>
    <source>
        <strain evidence="3 4">Grell-BS-1999</strain>
    </source>
</reference>
<dbReference type="PANTHER" id="PTHR43428:SF1">
    <property type="entry name" value="ARSENATE REDUCTASE"/>
    <property type="match status" value="1"/>
</dbReference>
<organism evidence="3 4">
    <name type="scientific">Trichoplax adhaerens</name>
    <name type="common">Trichoplax reptans</name>
    <dbReference type="NCBI Taxonomy" id="10228"/>
    <lineage>
        <taxon>Eukaryota</taxon>
        <taxon>Metazoa</taxon>
        <taxon>Placozoa</taxon>
        <taxon>Uniplacotomia</taxon>
        <taxon>Trichoplacea</taxon>
        <taxon>Trichoplacidae</taxon>
        <taxon>Trichoplax</taxon>
    </lineage>
</organism>
<dbReference type="InParanoid" id="B3RU39"/>
<dbReference type="Proteomes" id="UP000009022">
    <property type="component" value="Unassembled WGS sequence"/>
</dbReference>
<dbReference type="SMART" id="SM00226">
    <property type="entry name" value="LMWPc"/>
    <property type="match status" value="1"/>
</dbReference>
<proteinExistence type="predicted"/>
<evidence type="ECO:0000259" key="2">
    <source>
        <dbReference type="SMART" id="SM00226"/>
    </source>
</evidence>
<dbReference type="RefSeq" id="XP_002111309.1">
    <property type="nucleotide sequence ID" value="XM_002111273.1"/>
</dbReference>
<dbReference type="CDD" id="cd16345">
    <property type="entry name" value="LMWP_ArsC"/>
    <property type="match status" value="1"/>
</dbReference>
<dbReference type="HOGENOM" id="CLU_071415_3_2_1"/>
<keyword evidence="1" id="KW-0059">Arsenical resistance</keyword>
<dbReference type="OrthoDB" id="3388at2759"/>
<name>B3RU39_TRIAD</name>
<dbReference type="KEGG" id="tad:TRIADDRAFT_55145"/>
<dbReference type="GO" id="GO:0046685">
    <property type="term" value="P:response to arsenic-containing substance"/>
    <property type="evidence" value="ECO:0007669"/>
    <property type="project" value="UniProtKB-KW"/>
</dbReference>
<feature type="domain" description="Phosphotyrosine protein phosphatase I" evidence="2">
    <location>
        <begin position="5"/>
        <end position="139"/>
    </location>
</feature>
<keyword evidence="4" id="KW-1185">Reference proteome</keyword>
<gene>
    <name evidence="3" type="ORF">TRIADDRAFT_55145</name>
</gene>